<comment type="similarity">
    <text evidence="1 3">Belongs to the GcvH family.</text>
</comment>
<comment type="caution">
    <text evidence="6">The sequence shown here is derived from an EMBL/GenBank/DDBJ whole genome shotgun (WGS) entry which is preliminary data.</text>
</comment>
<feature type="domain" description="Lipoyl-binding" evidence="5">
    <location>
        <begin position="21"/>
        <end position="103"/>
    </location>
</feature>
<evidence type="ECO:0000259" key="5">
    <source>
        <dbReference type="PROSITE" id="PS50968"/>
    </source>
</evidence>
<dbReference type="InterPro" id="IPR017453">
    <property type="entry name" value="GCV_H_sub"/>
</dbReference>
<dbReference type="PROSITE" id="PS50968">
    <property type="entry name" value="BIOTINYL_LIPOYL"/>
    <property type="match status" value="1"/>
</dbReference>
<evidence type="ECO:0000256" key="1">
    <source>
        <dbReference type="ARBA" id="ARBA00009249"/>
    </source>
</evidence>
<evidence type="ECO:0000256" key="3">
    <source>
        <dbReference type="HAMAP-Rule" id="MF_00272"/>
    </source>
</evidence>
<dbReference type="Pfam" id="PF01597">
    <property type="entry name" value="GCV_H"/>
    <property type="match status" value="1"/>
</dbReference>
<dbReference type="CDD" id="cd06848">
    <property type="entry name" value="GCS_H"/>
    <property type="match status" value="1"/>
</dbReference>
<evidence type="ECO:0000313" key="7">
    <source>
        <dbReference type="Proteomes" id="UP000534783"/>
    </source>
</evidence>
<dbReference type="Proteomes" id="UP000534783">
    <property type="component" value="Unassembled WGS sequence"/>
</dbReference>
<comment type="cofactor">
    <cofactor evidence="3">
        <name>(R)-lipoate</name>
        <dbReference type="ChEBI" id="CHEBI:83088"/>
    </cofactor>
    <text evidence="3">Binds 1 lipoyl cofactor covalently.</text>
</comment>
<dbReference type="InterPro" id="IPR002930">
    <property type="entry name" value="GCV_H"/>
</dbReference>
<dbReference type="HAMAP" id="MF_00272">
    <property type="entry name" value="GcvH"/>
    <property type="match status" value="1"/>
</dbReference>
<dbReference type="AlphaFoldDB" id="A0A7X6IDA7"/>
<gene>
    <name evidence="3 6" type="primary">gcvH</name>
    <name evidence="6" type="ORF">MNODULE_23480</name>
</gene>
<dbReference type="PANTHER" id="PTHR11715:SF3">
    <property type="entry name" value="GLYCINE CLEAVAGE SYSTEM H PROTEIN-RELATED"/>
    <property type="match status" value="1"/>
</dbReference>
<dbReference type="GO" id="GO:0019464">
    <property type="term" value="P:glycine decarboxylation via glycine cleavage system"/>
    <property type="evidence" value="ECO:0007669"/>
    <property type="project" value="UniProtKB-UniRule"/>
</dbReference>
<keyword evidence="7" id="KW-1185">Reference proteome</keyword>
<comment type="subunit">
    <text evidence="3">The glycine cleavage system is composed of four proteins: P, T, L and H.</text>
</comment>
<dbReference type="GO" id="GO:0009249">
    <property type="term" value="P:protein lipoylation"/>
    <property type="evidence" value="ECO:0007669"/>
    <property type="project" value="TreeGrafter"/>
</dbReference>
<feature type="modified residue" description="N6-lipoyllysine" evidence="3 4">
    <location>
        <position position="62"/>
    </location>
</feature>
<dbReference type="InterPro" id="IPR011053">
    <property type="entry name" value="Single_hybrid_motif"/>
</dbReference>
<keyword evidence="2 3" id="KW-0450">Lipoyl</keyword>
<dbReference type="InterPro" id="IPR000089">
    <property type="entry name" value="Biotin_lipoyl"/>
</dbReference>
<dbReference type="InterPro" id="IPR003016">
    <property type="entry name" value="2-oxoA_DH_lipoyl-BS"/>
</dbReference>
<dbReference type="Gene3D" id="2.40.50.100">
    <property type="match status" value="1"/>
</dbReference>
<reference evidence="6 7" key="1">
    <citation type="journal article" date="2020" name="Nature">
        <title>Bacterial chemolithoautotrophy via manganese oxidation.</title>
        <authorList>
            <person name="Yu H."/>
            <person name="Leadbetter J.R."/>
        </authorList>
    </citation>
    <scope>NUCLEOTIDE SEQUENCE [LARGE SCALE GENOMIC DNA]</scope>
    <source>
        <strain evidence="6 7">Mn-1</strain>
    </source>
</reference>
<dbReference type="RefSeq" id="WP_168063684.1">
    <property type="nucleotide sequence ID" value="NZ_VTOW01000010.1"/>
</dbReference>
<proteinExistence type="inferred from homology"/>
<protein>
    <recommendedName>
        <fullName evidence="3">Glycine cleavage system H protein</fullName>
    </recommendedName>
</protein>
<dbReference type="NCBIfam" id="TIGR00527">
    <property type="entry name" value="gcvH"/>
    <property type="match status" value="1"/>
</dbReference>
<organism evidence="6 7">
    <name type="scientific">Candidatus Manganitrophus noduliformans</name>
    <dbReference type="NCBI Taxonomy" id="2606439"/>
    <lineage>
        <taxon>Bacteria</taxon>
        <taxon>Pseudomonadati</taxon>
        <taxon>Nitrospirota</taxon>
        <taxon>Nitrospiria</taxon>
        <taxon>Candidatus Troglogloeales</taxon>
        <taxon>Candidatus Manganitrophaceae</taxon>
        <taxon>Candidatus Manganitrophus</taxon>
    </lineage>
</organism>
<evidence type="ECO:0000256" key="4">
    <source>
        <dbReference type="PIRSR" id="PIRSR617453-50"/>
    </source>
</evidence>
<dbReference type="InterPro" id="IPR033753">
    <property type="entry name" value="GCV_H/Fam206"/>
</dbReference>
<dbReference type="SUPFAM" id="SSF51230">
    <property type="entry name" value="Single hybrid motif"/>
    <property type="match status" value="1"/>
</dbReference>
<comment type="function">
    <text evidence="3">The glycine cleavage system catalyzes the degradation of glycine. The H protein shuttles the methylamine group of glycine from the P protein to the T protein.</text>
</comment>
<sequence>MIPENLRYHKEHEWVRAEGKKATIGISHFAQEALGDIVYLEIPKTGVNVQYGNEITEIESTKTTSPLYAPVGGKVVAVNEKLKEKPELINQDPYGEGWVVVIEMNDPKEVEKLMTAKEYDAFLQKEAH</sequence>
<dbReference type="PANTHER" id="PTHR11715">
    <property type="entry name" value="GLYCINE CLEAVAGE SYSTEM H PROTEIN"/>
    <property type="match status" value="1"/>
</dbReference>
<dbReference type="NCBIfam" id="NF002270">
    <property type="entry name" value="PRK01202.1"/>
    <property type="match status" value="1"/>
</dbReference>
<dbReference type="GO" id="GO:0005960">
    <property type="term" value="C:glycine cleavage complex"/>
    <property type="evidence" value="ECO:0007669"/>
    <property type="project" value="InterPro"/>
</dbReference>
<name>A0A7X6IDA7_9BACT</name>
<evidence type="ECO:0000313" key="6">
    <source>
        <dbReference type="EMBL" id="NKE73721.1"/>
    </source>
</evidence>
<dbReference type="EMBL" id="VTOW01000010">
    <property type="protein sequence ID" value="NKE73721.1"/>
    <property type="molecule type" value="Genomic_DNA"/>
</dbReference>
<evidence type="ECO:0000256" key="2">
    <source>
        <dbReference type="ARBA" id="ARBA00022823"/>
    </source>
</evidence>
<dbReference type="GO" id="GO:0005829">
    <property type="term" value="C:cytosol"/>
    <property type="evidence" value="ECO:0007669"/>
    <property type="project" value="TreeGrafter"/>
</dbReference>
<accession>A0A7X6IDA7</accession>
<dbReference type="PROSITE" id="PS00189">
    <property type="entry name" value="LIPOYL"/>
    <property type="match status" value="1"/>
</dbReference>